<dbReference type="InterPro" id="IPR013320">
    <property type="entry name" value="ConA-like_dom_sf"/>
</dbReference>
<dbReference type="EMBL" id="JBHTIV010000003">
    <property type="protein sequence ID" value="MFD0931247.1"/>
    <property type="molecule type" value="Genomic_DNA"/>
</dbReference>
<evidence type="ECO:0000256" key="2">
    <source>
        <dbReference type="ARBA" id="ARBA00023157"/>
    </source>
</evidence>
<dbReference type="InterPro" id="IPR044023">
    <property type="entry name" value="Ig_7"/>
</dbReference>
<dbReference type="InterPro" id="IPR013783">
    <property type="entry name" value="Ig-like_fold"/>
</dbReference>
<sequence length="1214" mass="129193">MNRKFYFLMGMLFIAFTSFSQTLDQSNAPENIGGAIFSISSTNSVGQSFTAGVTGNLSQINIRILNISGTFTPGDLQLRVLSGDGYAGTVLNTTTIEVLTVGDQFTYQELDIPLSQSIPITAGSTYTLDLQFSGNVETQALTGDPYPRGILYTNNSASNSNDLWFKTFVTADPSTHLNFDGVDDYVNLTNLISAGDSYTKQAMIRPTDISSSAGHNILSNTNEVFWIWDGNIRAGNNGSFQHVLASAASLLNTWNQVTVTYDAPSTTMKLYLNGTLVSENNSVPPTIGGNIQIGAYGSSATFNGDIDEVRIWKRALSLVEIQSNINCELQGTEAGLIAYYKFNQGLGSQDNSSITSLTDETASGLDGVLSGFALTGTSSNFLTEVANTVVNPIIIPTFEPIAAICAGEPLDALPTTSVEDISGTWSPELNNTETTTYTFTPTSGQCASSATLEIVVNELPVITANDTESKCEFGSLMLEPKVNDPNAQSAVGFVGEFAEANWDQFTQSHSNGSITFTDNTLKMVSSNTGSGITPTVNSTNIEMPYDATVTFDWSYSAGDIAENDFPLVGTNSMNLFLFTGFSKQGSSGQSGVHSISIPAGENLLLAISSNDALGSATVTISNFKVTPSNTYLWEASNGGVIFGATDELNLGVDEAGTYTLTVTNPSGCSTSKSIDVIVTESPAPVAEANQVFCSGATVSQLQAEGENLIWYNSDFDELSGTTALLSGTYFVSQTVDTCESEVTEVAVSITELPAAPTLATQQLCFDAYVSDLPVSEINNVVYQYYDTATGGTALSNDTALSTGTYYVSTFNELSSCESERSSVQVNVSTEITATVVSQNNVSCYGSADGSATVEVSGGTPPYSYEWSNGSTSPTLSGVTSGVYNLAVIDANGCGTSLIDNTPAIVTVTITEPALVEAPIVESQTFCGTTIVADLQGEGNMLKWYLEVDDTDALSHIANITTGTYYVSQTVNACESERTEVSIYISEVPDAPIAEEQFFCGASTVADLDAIGTDLSWYTNIDTPFSLNPSESINSGTYYVSGINLDGCESERTAVQVTVNSIPEPTISYDTNSESLETGVFETYQWYLGEDVIEGATSQTFQPSVNGIYTVVVTNNNCEGVSGELNLSTLSLKDFSASIGLYPNPARSEITVSYGGIDTNEVELYMYDLTGKLMGSSLINQRVQTINVSTLNEGVYLFRFVGPRVNETRKVIIKK</sequence>
<evidence type="ECO:0000313" key="5">
    <source>
        <dbReference type="EMBL" id="MFD0931247.1"/>
    </source>
</evidence>
<feature type="domain" description="LamG-like jellyroll fold" evidence="4">
    <location>
        <begin position="196"/>
        <end position="319"/>
    </location>
</feature>
<dbReference type="Gene3D" id="2.40.10.10">
    <property type="entry name" value="Trypsin-like serine proteases"/>
    <property type="match status" value="1"/>
</dbReference>
<dbReference type="InterPro" id="IPR026444">
    <property type="entry name" value="Secre_tail"/>
</dbReference>
<dbReference type="Pfam" id="PF13385">
    <property type="entry name" value="Laminin_G_3"/>
    <property type="match status" value="1"/>
</dbReference>
<dbReference type="InterPro" id="IPR043504">
    <property type="entry name" value="Peptidase_S1_PA_chymotrypsin"/>
</dbReference>
<keyword evidence="2" id="KW-1015">Disulfide bond</keyword>
<comment type="caution">
    <text evidence="5">The sequence shown here is derived from an EMBL/GenBank/DDBJ whole genome shotgun (WGS) entry which is preliminary data.</text>
</comment>
<feature type="chain" id="PRO_5045850881" evidence="3">
    <location>
        <begin position="21"/>
        <end position="1214"/>
    </location>
</feature>
<name>A0ABW3GKX8_9FLAO</name>
<dbReference type="InterPro" id="IPR014755">
    <property type="entry name" value="Cu-Rt/internalin_Ig-like"/>
</dbReference>
<dbReference type="InterPro" id="IPR006558">
    <property type="entry name" value="LamG-like"/>
</dbReference>
<evidence type="ECO:0000256" key="1">
    <source>
        <dbReference type="ARBA" id="ARBA00022729"/>
    </source>
</evidence>
<evidence type="ECO:0000259" key="4">
    <source>
        <dbReference type="SMART" id="SM00560"/>
    </source>
</evidence>
<accession>A0ABW3GKX8</accession>
<organism evidence="5 6">
    <name type="scientific">Psychroflexus salinarum</name>
    <dbReference type="NCBI Taxonomy" id="546024"/>
    <lineage>
        <taxon>Bacteria</taxon>
        <taxon>Pseudomonadati</taxon>
        <taxon>Bacteroidota</taxon>
        <taxon>Flavobacteriia</taxon>
        <taxon>Flavobacteriales</taxon>
        <taxon>Flavobacteriaceae</taxon>
        <taxon>Psychroflexus</taxon>
    </lineage>
</organism>
<dbReference type="Pfam" id="PF13573">
    <property type="entry name" value="SprB"/>
    <property type="match status" value="1"/>
</dbReference>
<dbReference type="NCBIfam" id="TIGR04183">
    <property type="entry name" value="Por_Secre_tail"/>
    <property type="match status" value="1"/>
</dbReference>
<reference evidence="6" key="1">
    <citation type="journal article" date="2019" name="Int. J. Syst. Evol. Microbiol.">
        <title>The Global Catalogue of Microorganisms (GCM) 10K type strain sequencing project: providing services to taxonomists for standard genome sequencing and annotation.</title>
        <authorList>
            <consortium name="The Broad Institute Genomics Platform"/>
            <consortium name="The Broad Institute Genome Sequencing Center for Infectious Disease"/>
            <person name="Wu L."/>
            <person name="Ma J."/>
        </authorList>
    </citation>
    <scope>NUCLEOTIDE SEQUENCE [LARGE SCALE GENOMIC DNA]</scope>
    <source>
        <strain evidence="6">CCUG 56752</strain>
    </source>
</reference>
<feature type="signal peptide" evidence="3">
    <location>
        <begin position="1"/>
        <end position="20"/>
    </location>
</feature>
<dbReference type="Proteomes" id="UP001597049">
    <property type="component" value="Unassembled WGS sequence"/>
</dbReference>
<keyword evidence="6" id="KW-1185">Reference proteome</keyword>
<evidence type="ECO:0000256" key="3">
    <source>
        <dbReference type="SAM" id="SignalP"/>
    </source>
</evidence>
<dbReference type="InterPro" id="IPR025667">
    <property type="entry name" value="SprB_repeat"/>
</dbReference>
<dbReference type="RefSeq" id="WP_379656586.1">
    <property type="nucleotide sequence ID" value="NZ_JBHTIV010000003.1"/>
</dbReference>
<dbReference type="SUPFAM" id="SSF49899">
    <property type="entry name" value="Concanavalin A-like lectins/glucanases"/>
    <property type="match status" value="1"/>
</dbReference>
<dbReference type="Pfam" id="PF18962">
    <property type="entry name" value="Por_Secre_tail"/>
    <property type="match status" value="1"/>
</dbReference>
<dbReference type="Pfam" id="PF19081">
    <property type="entry name" value="Ig_7"/>
    <property type="match status" value="1"/>
</dbReference>
<dbReference type="SMART" id="SM00560">
    <property type="entry name" value="LamGL"/>
    <property type="match status" value="1"/>
</dbReference>
<dbReference type="Gene3D" id="2.60.40.10">
    <property type="entry name" value="Immunoglobulins"/>
    <property type="match status" value="1"/>
</dbReference>
<protein>
    <submittedName>
        <fullName evidence="5">LamG-like jellyroll fold domain-containing protein</fullName>
    </submittedName>
</protein>
<dbReference type="Gene3D" id="2.60.40.1220">
    <property type="match status" value="1"/>
</dbReference>
<keyword evidence="1 3" id="KW-0732">Signal</keyword>
<dbReference type="Gene3D" id="2.60.120.200">
    <property type="match status" value="1"/>
</dbReference>
<proteinExistence type="predicted"/>
<gene>
    <name evidence="5" type="ORF">ACFQ0R_01410</name>
</gene>
<evidence type="ECO:0000313" key="6">
    <source>
        <dbReference type="Proteomes" id="UP001597049"/>
    </source>
</evidence>